<reference evidence="2" key="1">
    <citation type="journal article" date="2019" name="Int. J. Syst. Evol. Microbiol.">
        <title>The Global Catalogue of Microorganisms (GCM) 10K type strain sequencing project: providing services to taxonomists for standard genome sequencing and annotation.</title>
        <authorList>
            <consortium name="The Broad Institute Genomics Platform"/>
            <consortium name="The Broad Institute Genome Sequencing Center for Infectious Disease"/>
            <person name="Wu L."/>
            <person name="Ma J."/>
        </authorList>
    </citation>
    <scope>NUCLEOTIDE SEQUENCE [LARGE SCALE GENOMIC DNA]</scope>
    <source>
        <strain evidence="2">KCTC 42423</strain>
    </source>
</reference>
<sequence length="97" mass="11134">MGIPKINIDGREVVIVDHDLFKDMLFEKAAIDRENKRKGHSSLYEALKIMGCGKTKFYQIQKDPKCKIRKAGVNGSYLTSSLYDELKRREALWISGK</sequence>
<gene>
    <name evidence="1" type="ORF">ACFSTE_09500</name>
</gene>
<accession>A0ABW5N607</accession>
<dbReference type="EMBL" id="JBHULX010000015">
    <property type="protein sequence ID" value="MFD2591065.1"/>
    <property type="molecule type" value="Genomic_DNA"/>
</dbReference>
<keyword evidence="2" id="KW-1185">Reference proteome</keyword>
<organism evidence="1 2">
    <name type="scientific">Aquimarina hainanensis</name>
    <dbReference type="NCBI Taxonomy" id="1578017"/>
    <lineage>
        <taxon>Bacteria</taxon>
        <taxon>Pseudomonadati</taxon>
        <taxon>Bacteroidota</taxon>
        <taxon>Flavobacteriia</taxon>
        <taxon>Flavobacteriales</taxon>
        <taxon>Flavobacteriaceae</taxon>
        <taxon>Aquimarina</taxon>
    </lineage>
</organism>
<name>A0ABW5N607_9FLAO</name>
<evidence type="ECO:0000313" key="1">
    <source>
        <dbReference type="EMBL" id="MFD2591065.1"/>
    </source>
</evidence>
<dbReference type="Proteomes" id="UP001597459">
    <property type="component" value="Unassembled WGS sequence"/>
</dbReference>
<protein>
    <submittedName>
        <fullName evidence="1">Uncharacterized protein</fullName>
    </submittedName>
</protein>
<dbReference type="RefSeq" id="WP_378256048.1">
    <property type="nucleotide sequence ID" value="NZ_JBHSJV010000001.1"/>
</dbReference>
<evidence type="ECO:0000313" key="2">
    <source>
        <dbReference type="Proteomes" id="UP001597459"/>
    </source>
</evidence>
<comment type="caution">
    <text evidence="1">The sequence shown here is derived from an EMBL/GenBank/DDBJ whole genome shotgun (WGS) entry which is preliminary data.</text>
</comment>
<proteinExistence type="predicted"/>